<proteinExistence type="predicted"/>
<dbReference type="AlphaFoldDB" id="A0A918A009"/>
<protein>
    <recommendedName>
        <fullName evidence="3">PQQ-like beta-propeller repeat protein</fullName>
    </recommendedName>
</protein>
<name>A0A918A009_9ACTN</name>
<accession>A0A918A009</accession>
<reference evidence="1" key="1">
    <citation type="journal article" date="2014" name="Int. J. Syst. Evol. Microbiol.">
        <title>Complete genome sequence of Corynebacterium casei LMG S-19264T (=DSM 44701T), isolated from a smear-ripened cheese.</title>
        <authorList>
            <consortium name="US DOE Joint Genome Institute (JGI-PGF)"/>
            <person name="Walter F."/>
            <person name="Albersmeier A."/>
            <person name="Kalinowski J."/>
            <person name="Ruckert C."/>
        </authorList>
    </citation>
    <scope>NUCLEOTIDE SEQUENCE</scope>
    <source>
        <strain evidence="1">CGMCC 4.7430</strain>
    </source>
</reference>
<dbReference type="SUPFAM" id="SSF50998">
    <property type="entry name" value="Quinoprotein alcohol dehydrogenase-like"/>
    <property type="match status" value="1"/>
</dbReference>
<dbReference type="Gene3D" id="2.40.10.480">
    <property type="match status" value="1"/>
</dbReference>
<evidence type="ECO:0008006" key="3">
    <source>
        <dbReference type="Google" id="ProtNLM"/>
    </source>
</evidence>
<reference evidence="1" key="2">
    <citation type="submission" date="2020-09" db="EMBL/GenBank/DDBJ databases">
        <authorList>
            <person name="Sun Q."/>
            <person name="Zhou Y."/>
        </authorList>
    </citation>
    <scope>NUCLEOTIDE SEQUENCE</scope>
    <source>
        <strain evidence="1">CGMCC 4.7430</strain>
    </source>
</reference>
<sequence>MRGRSTTGGRAYLGGPDGKLHALDATSGRERWNRSADAGNRITVADGTVYTGPAPTLGCGASSDRLRTPLGKDGLDFVVTKTIRVLL</sequence>
<dbReference type="Proteomes" id="UP000660745">
    <property type="component" value="Unassembled WGS sequence"/>
</dbReference>
<evidence type="ECO:0000313" key="2">
    <source>
        <dbReference type="Proteomes" id="UP000660745"/>
    </source>
</evidence>
<organism evidence="1 2">
    <name type="scientific">Nonomuraea glycinis</name>
    <dbReference type="NCBI Taxonomy" id="2047744"/>
    <lineage>
        <taxon>Bacteria</taxon>
        <taxon>Bacillati</taxon>
        <taxon>Actinomycetota</taxon>
        <taxon>Actinomycetes</taxon>
        <taxon>Streptosporangiales</taxon>
        <taxon>Streptosporangiaceae</taxon>
        <taxon>Nonomuraea</taxon>
    </lineage>
</organism>
<dbReference type="InterPro" id="IPR011047">
    <property type="entry name" value="Quinoprotein_ADH-like_sf"/>
</dbReference>
<comment type="caution">
    <text evidence="1">The sequence shown here is derived from an EMBL/GenBank/DDBJ whole genome shotgun (WGS) entry which is preliminary data.</text>
</comment>
<dbReference type="EMBL" id="BMNK01000001">
    <property type="protein sequence ID" value="GGP02205.1"/>
    <property type="molecule type" value="Genomic_DNA"/>
</dbReference>
<gene>
    <name evidence="1" type="ORF">GCM10012278_08510</name>
</gene>
<evidence type="ECO:0000313" key="1">
    <source>
        <dbReference type="EMBL" id="GGP02205.1"/>
    </source>
</evidence>
<keyword evidence="2" id="KW-1185">Reference proteome</keyword>